<evidence type="ECO:0000256" key="1">
    <source>
        <dbReference type="SAM" id="MobiDB-lite"/>
    </source>
</evidence>
<dbReference type="AlphaFoldDB" id="A0A5E4NAT3"/>
<feature type="region of interest" description="Disordered" evidence="1">
    <location>
        <begin position="156"/>
        <end position="206"/>
    </location>
</feature>
<evidence type="ECO:0000313" key="2">
    <source>
        <dbReference type="EMBL" id="VVC41924.1"/>
    </source>
</evidence>
<proteinExistence type="predicted"/>
<feature type="compositionally biased region" description="Polar residues" evidence="1">
    <location>
        <begin position="68"/>
        <end position="79"/>
    </location>
</feature>
<organism evidence="2 3">
    <name type="scientific">Cinara cedri</name>
    <dbReference type="NCBI Taxonomy" id="506608"/>
    <lineage>
        <taxon>Eukaryota</taxon>
        <taxon>Metazoa</taxon>
        <taxon>Ecdysozoa</taxon>
        <taxon>Arthropoda</taxon>
        <taxon>Hexapoda</taxon>
        <taxon>Insecta</taxon>
        <taxon>Pterygota</taxon>
        <taxon>Neoptera</taxon>
        <taxon>Paraneoptera</taxon>
        <taxon>Hemiptera</taxon>
        <taxon>Sternorrhyncha</taxon>
        <taxon>Aphidomorpha</taxon>
        <taxon>Aphidoidea</taxon>
        <taxon>Aphididae</taxon>
        <taxon>Lachninae</taxon>
        <taxon>Cinara</taxon>
    </lineage>
</organism>
<dbReference type="Proteomes" id="UP000325440">
    <property type="component" value="Unassembled WGS sequence"/>
</dbReference>
<gene>
    <name evidence="2" type="ORF">CINCED_3A011900</name>
</gene>
<evidence type="ECO:0000313" key="3">
    <source>
        <dbReference type="Proteomes" id="UP000325440"/>
    </source>
</evidence>
<feature type="compositionally biased region" description="Basic and acidic residues" evidence="1">
    <location>
        <begin position="322"/>
        <end position="331"/>
    </location>
</feature>
<accession>A0A5E4NAT3</accession>
<sequence>MKKITSGTSNEIMSKLVWIESSVTNFARPNTMIVNKMTTENNDAWEDSDEEISEEIIMVDKSTMMPDFSSSHTINSGVAETSRRSTRDSGGPSNVSDSPRRSNSESDRTAILSDTARHLTKDSGGLSGVSGSPRRSNSESDRTAILSDTARHLIKDSGGLAGVPGSPRHSSSESDRRNKSYRTAISSDTTRPLIRESSQKNYSPKRSINHIFRPPRVIQEKKNPVCKNVGQTVPVMKIVECTKHLMAVIEQLMVDMPPTNKHYNAVIGLLNKVQWLLKDLGQTSGSSDQSQILMENYDNYRKAYCCLRNHIACTKQLSEQREITRQPREVNVDEAEQMPSSEGYSNGSNISVDVFHIIVMKNSKIKRNISRRLYKCPGMMNLDIFENRDAKHPDEPTRFVKDDKKRDNWPISLLRNACTFCFPFCYVK</sequence>
<keyword evidence="3" id="KW-1185">Reference proteome</keyword>
<protein>
    <submittedName>
        <fullName evidence="2">Uncharacterized protein</fullName>
    </submittedName>
</protein>
<reference evidence="2 3" key="1">
    <citation type="submission" date="2019-08" db="EMBL/GenBank/DDBJ databases">
        <authorList>
            <person name="Alioto T."/>
            <person name="Alioto T."/>
            <person name="Gomez Garrido J."/>
        </authorList>
    </citation>
    <scope>NUCLEOTIDE SEQUENCE [LARGE SCALE GENOMIC DNA]</scope>
</reference>
<name>A0A5E4NAT3_9HEMI</name>
<dbReference type="EMBL" id="CABPRJ010001931">
    <property type="protein sequence ID" value="VVC41924.1"/>
    <property type="molecule type" value="Genomic_DNA"/>
</dbReference>
<feature type="region of interest" description="Disordered" evidence="1">
    <location>
        <begin position="322"/>
        <end position="343"/>
    </location>
</feature>
<feature type="compositionally biased region" description="Polar residues" evidence="1">
    <location>
        <begin position="181"/>
        <end position="190"/>
    </location>
</feature>
<feature type="compositionally biased region" description="Basic and acidic residues" evidence="1">
    <location>
        <begin position="98"/>
        <end position="108"/>
    </location>
</feature>
<feature type="region of interest" description="Disordered" evidence="1">
    <location>
        <begin position="65"/>
        <end position="141"/>
    </location>
</feature>